<dbReference type="SUPFAM" id="SSF53850">
    <property type="entry name" value="Periplasmic binding protein-like II"/>
    <property type="match status" value="1"/>
</dbReference>
<gene>
    <name evidence="4" type="ORF">GCM10009114_12130</name>
</gene>
<keyword evidence="2" id="KW-0732">Signal</keyword>
<dbReference type="Pfam" id="PF00497">
    <property type="entry name" value="SBP_bac_3"/>
    <property type="match status" value="1"/>
</dbReference>
<protein>
    <recommendedName>
        <fullName evidence="3">Solute-binding protein family 3/N-terminal domain-containing protein</fullName>
    </recommendedName>
</protein>
<keyword evidence="5" id="KW-1185">Reference proteome</keyword>
<evidence type="ECO:0000313" key="4">
    <source>
        <dbReference type="EMBL" id="GAA0854846.1"/>
    </source>
</evidence>
<feature type="domain" description="Solute-binding protein family 3/N-terminal" evidence="3">
    <location>
        <begin position="16"/>
        <end position="237"/>
    </location>
</feature>
<dbReference type="Gene3D" id="3.40.190.10">
    <property type="entry name" value="Periplasmic binding protein-like II"/>
    <property type="match status" value="2"/>
</dbReference>
<accession>A0ABN1LEZ0</accession>
<evidence type="ECO:0000256" key="2">
    <source>
        <dbReference type="ARBA" id="ARBA00022729"/>
    </source>
</evidence>
<dbReference type="PANTHER" id="PTHR35936">
    <property type="entry name" value="MEMBRANE-BOUND LYTIC MUREIN TRANSGLYCOSYLASE F"/>
    <property type="match status" value="1"/>
</dbReference>
<dbReference type="InterPro" id="IPR001638">
    <property type="entry name" value="Solute-binding_3/MltF_N"/>
</dbReference>
<dbReference type="EMBL" id="BAAAFD010000002">
    <property type="protein sequence ID" value="GAA0854846.1"/>
    <property type="molecule type" value="Genomic_DNA"/>
</dbReference>
<comment type="caution">
    <text evidence="4">The sequence shown here is derived from an EMBL/GenBank/DDBJ whole genome shotgun (WGS) entry which is preliminary data.</text>
</comment>
<proteinExistence type="inferred from homology"/>
<evidence type="ECO:0000256" key="1">
    <source>
        <dbReference type="ARBA" id="ARBA00010333"/>
    </source>
</evidence>
<dbReference type="Proteomes" id="UP001500359">
    <property type="component" value="Unassembled WGS sequence"/>
</dbReference>
<sequence>MIISVLFCSFVQAAPILQVAVGWNKPPYVMQYTKSGFEVDLVKAVFQNIGHQVEFVHIPYGRSHEILEATNFDAAMTLSDKVQTPNTFLSNEYVRYQNVAVSLLSPPLDITSIESLADYSIVAFQNAKNLLGPRFHHMAENHQAYSEVPDQIRQLKLLYYGKAQVIVMDVNIFKYFDNQLRNDISYQQTQIHPLFAASTYRVGFVDKALRDKFNSALEAYLESNDYQHLLETYQFDQTGLGIKKLPHVFNQGFE</sequence>
<dbReference type="SMART" id="SM00062">
    <property type="entry name" value="PBPb"/>
    <property type="match status" value="1"/>
</dbReference>
<reference evidence="4 5" key="1">
    <citation type="journal article" date="2019" name="Int. J. Syst. Evol. Microbiol.">
        <title>The Global Catalogue of Microorganisms (GCM) 10K type strain sequencing project: providing services to taxonomists for standard genome sequencing and annotation.</title>
        <authorList>
            <consortium name="The Broad Institute Genomics Platform"/>
            <consortium name="The Broad Institute Genome Sequencing Center for Infectious Disease"/>
            <person name="Wu L."/>
            <person name="Ma J."/>
        </authorList>
    </citation>
    <scope>NUCLEOTIDE SEQUENCE [LARGE SCALE GENOMIC DNA]</scope>
    <source>
        <strain evidence="4 5">JCM 15896</strain>
    </source>
</reference>
<evidence type="ECO:0000259" key="3">
    <source>
        <dbReference type="SMART" id="SM00062"/>
    </source>
</evidence>
<name>A0ABN1LEZ0_9ALTE</name>
<evidence type="ECO:0000313" key="5">
    <source>
        <dbReference type="Proteomes" id="UP001500359"/>
    </source>
</evidence>
<organism evidence="4 5">
    <name type="scientific">Aliiglaciecola litoralis</name>
    <dbReference type="NCBI Taxonomy" id="582857"/>
    <lineage>
        <taxon>Bacteria</taxon>
        <taxon>Pseudomonadati</taxon>
        <taxon>Pseudomonadota</taxon>
        <taxon>Gammaproteobacteria</taxon>
        <taxon>Alteromonadales</taxon>
        <taxon>Alteromonadaceae</taxon>
        <taxon>Aliiglaciecola</taxon>
    </lineage>
</organism>
<dbReference type="PANTHER" id="PTHR35936:SF19">
    <property type="entry name" value="AMINO-ACID-BINDING PROTEIN YXEM-RELATED"/>
    <property type="match status" value="1"/>
</dbReference>
<dbReference type="RefSeq" id="WP_343857592.1">
    <property type="nucleotide sequence ID" value="NZ_BAAAFD010000002.1"/>
</dbReference>
<comment type="similarity">
    <text evidence="1">Belongs to the bacterial solute-binding protein 3 family.</text>
</comment>